<dbReference type="InterPro" id="IPR050565">
    <property type="entry name" value="LYPA1-2/EST-like"/>
</dbReference>
<dbReference type="SUPFAM" id="SSF53474">
    <property type="entry name" value="alpha/beta-Hydrolases"/>
    <property type="match status" value="1"/>
</dbReference>
<dbReference type="InterPro" id="IPR003140">
    <property type="entry name" value="PLipase/COase/thioEstase"/>
</dbReference>
<accession>A0ABS5F3G1</accession>
<dbReference type="Proteomes" id="UP001196870">
    <property type="component" value="Unassembled WGS sequence"/>
</dbReference>
<comment type="similarity">
    <text evidence="1">Belongs to the AB hydrolase superfamily. AB hydrolase 2 family.</text>
</comment>
<evidence type="ECO:0000256" key="1">
    <source>
        <dbReference type="ARBA" id="ARBA00006499"/>
    </source>
</evidence>
<reference evidence="5" key="1">
    <citation type="journal article" date="2021" name="Syst. Appl. Microbiol.">
        <title>Roseomonas hellenica sp. nov., isolated from roots of wild-growing Alkanna tinctoria.</title>
        <authorList>
            <person name="Rat A."/>
            <person name="Naranjo H.D."/>
            <person name="Lebbe L."/>
            <person name="Cnockaert M."/>
            <person name="Krigas N."/>
            <person name="Grigoriadou K."/>
            <person name="Maloupa E."/>
            <person name="Willems A."/>
        </authorList>
    </citation>
    <scope>NUCLEOTIDE SEQUENCE [LARGE SCALE GENOMIC DNA]</scope>
    <source>
        <strain evidence="5">LMG 31523</strain>
    </source>
</reference>
<evidence type="ECO:0000259" key="3">
    <source>
        <dbReference type="Pfam" id="PF02230"/>
    </source>
</evidence>
<keyword evidence="5" id="KW-1185">Reference proteome</keyword>
<proteinExistence type="inferred from homology"/>
<evidence type="ECO:0000313" key="4">
    <source>
        <dbReference type="EMBL" id="MBR0667128.1"/>
    </source>
</evidence>
<comment type="caution">
    <text evidence="4">The sequence shown here is derived from an EMBL/GenBank/DDBJ whole genome shotgun (WGS) entry which is preliminary data.</text>
</comment>
<organism evidence="4 5">
    <name type="scientific">Plastoroseomonas hellenica</name>
    <dbReference type="NCBI Taxonomy" id="2687306"/>
    <lineage>
        <taxon>Bacteria</taxon>
        <taxon>Pseudomonadati</taxon>
        <taxon>Pseudomonadota</taxon>
        <taxon>Alphaproteobacteria</taxon>
        <taxon>Acetobacterales</taxon>
        <taxon>Acetobacteraceae</taxon>
        <taxon>Plastoroseomonas</taxon>
    </lineage>
</organism>
<dbReference type="PANTHER" id="PTHR10655">
    <property type="entry name" value="LYSOPHOSPHOLIPASE-RELATED"/>
    <property type="match status" value="1"/>
</dbReference>
<dbReference type="InterPro" id="IPR029058">
    <property type="entry name" value="AB_hydrolase_fold"/>
</dbReference>
<name>A0ABS5F3G1_9PROT</name>
<keyword evidence="2" id="KW-0378">Hydrolase</keyword>
<evidence type="ECO:0000256" key="2">
    <source>
        <dbReference type="ARBA" id="ARBA00022801"/>
    </source>
</evidence>
<gene>
    <name evidence="4" type="ORF">GXW71_22400</name>
</gene>
<evidence type="ECO:0000313" key="5">
    <source>
        <dbReference type="Proteomes" id="UP001196870"/>
    </source>
</evidence>
<dbReference type="Pfam" id="PF02230">
    <property type="entry name" value="Abhydrolase_2"/>
    <property type="match status" value="1"/>
</dbReference>
<dbReference type="PANTHER" id="PTHR10655:SF17">
    <property type="entry name" value="LYSOPHOSPHOLIPASE-LIKE PROTEIN 1"/>
    <property type="match status" value="1"/>
</dbReference>
<sequence length="229" mass="24578">MLLTGPRIAPASGGKPAKLVVILHGLGASGNDLIGIGHLWSRSLPDAEFVAYDAPFAYPPLPSGKQWFDLEERRPDVVNEALRSVSRTLFDSLDAELKRLGLEDDDLAITGFSQGAMLTLFAGLRRPKRPAALIGYSGALLVPEVLPFDITVRPPVLLIHGETDSVVPAKATRDAAETLRDSAVTVHAHVTPGLEHTIDQQGIDLGASFLQHSFAEAARLRAERLAKAQ</sequence>
<feature type="domain" description="Phospholipase/carboxylesterase/thioesterase" evidence="3">
    <location>
        <begin position="13"/>
        <end position="211"/>
    </location>
</feature>
<dbReference type="RefSeq" id="WP_211854907.1">
    <property type="nucleotide sequence ID" value="NZ_JAAGBB010000030.1"/>
</dbReference>
<dbReference type="EMBL" id="JAAGBB010000030">
    <property type="protein sequence ID" value="MBR0667128.1"/>
    <property type="molecule type" value="Genomic_DNA"/>
</dbReference>
<protein>
    <submittedName>
        <fullName evidence="4">Prolyl oligopeptidase family serine peptidase</fullName>
    </submittedName>
</protein>
<dbReference type="Gene3D" id="3.40.50.1820">
    <property type="entry name" value="alpha/beta hydrolase"/>
    <property type="match status" value="1"/>
</dbReference>